<keyword evidence="2" id="KW-0175">Coiled coil</keyword>
<dbReference type="InterPro" id="IPR000727">
    <property type="entry name" value="T_SNARE_dom"/>
</dbReference>
<keyword evidence="4" id="KW-0812">Transmembrane</keyword>
<evidence type="ECO:0000256" key="3">
    <source>
        <dbReference type="SAM" id="MobiDB-lite"/>
    </source>
</evidence>
<organism evidence="6 7">
    <name type="scientific">Lagenidium giganteum</name>
    <dbReference type="NCBI Taxonomy" id="4803"/>
    <lineage>
        <taxon>Eukaryota</taxon>
        <taxon>Sar</taxon>
        <taxon>Stramenopiles</taxon>
        <taxon>Oomycota</taxon>
        <taxon>Peronosporomycetes</taxon>
        <taxon>Pythiales</taxon>
        <taxon>Pythiaceae</taxon>
    </lineage>
</organism>
<keyword evidence="4" id="KW-0472">Membrane</keyword>
<feature type="compositionally biased region" description="Gly residues" evidence="3">
    <location>
        <begin position="142"/>
        <end position="153"/>
    </location>
</feature>
<dbReference type="InterPro" id="IPR006011">
    <property type="entry name" value="Syntaxin_N"/>
</dbReference>
<dbReference type="GO" id="GO:0048278">
    <property type="term" value="P:vesicle docking"/>
    <property type="evidence" value="ECO:0007669"/>
    <property type="project" value="TreeGrafter"/>
</dbReference>
<dbReference type="Pfam" id="PF14523">
    <property type="entry name" value="Syntaxin_2"/>
    <property type="match status" value="1"/>
</dbReference>
<comment type="caution">
    <text evidence="6">The sequence shown here is derived from an EMBL/GenBank/DDBJ whole genome shotgun (WGS) entry which is preliminary data.</text>
</comment>
<dbReference type="GO" id="GO:0000149">
    <property type="term" value="F:SNARE binding"/>
    <property type="evidence" value="ECO:0007669"/>
    <property type="project" value="TreeGrafter"/>
</dbReference>
<keyword evidence="7" id="KW-1185">Reference proteome</keyword>
<feature type="region of interest" description="Disordered" evidence="3">
    <location>
        <begin position="131"/>
        <end position="153"/>
    </location>
</feature>
<sequence length="274" mass="30907">MGDRYHSVDSPKLLSDDRYNKLVQETSKGISSFNQLTRSLAQKMSLFGTPQDSRANHQQLKELTDKGNKIVSKINRRLQELNKACTGPHARMRKTQVGKLSNDYKTQVRTFEDTCKKLVASEKQAVERIRRSSVSFRRSDSRGGGGGGGGGAGLDFSNYNEDQLYAQVNVTNYEEEDLARREEDIIHINHQLREVNAAFQEIDELITEQGEAVVEITENTEDAKQNVEGALENLQQADKRSKWCSCSRPKMFCYGVLVLLLIILVISVYSALKK</sequence>
<keyword evidence="4" id="KW-1133">Transmembrane helix</keyword>
<dbReference type="GO" id="GO:0005484">
    <property type="term" value="F:SNAP receptor activity"/>
    <property type="evidence" value="ECO:0007669"/>
    <property type="project" value="TreeGrafter"/>
</dbReference>
<evidence type="ECO:0000259" key="5">
    <source>
        <dbReference type="PROSITE" id="PS50192"/>
    </source>
</evidence>
<dbReference type="EMBL" id="DAKRPA010000072">
    <property type="protein sequence ID" value="DAZ99980.1"/>
    <property type="molecule type" value="Genomic_DNA"/>
</dbReference>
<dbReference type="InterPro" id="IPR010989">
    <property type="entry name" value="SNARE"/>
</dbReference>
<name>A0AAV2YY92_9STRA</name>
<accession>A0AAV2YY92</accession>
<dbReference type="GO" id="GO:0006886">
    <property type="term" value="P:intracellular protein transport"/>
    <property type="evidence" value="ECO:0007669"/>
    <property type="project" value="TreeGrafter"/>
</dbReference>
<feature type="coiled-coil region" evidence="2">
    <location>
        <begin position="213"/>
        <end position="240"/>
    </location>
</feature>
<feature type="domain" description="T-SNARE coiled-coil homology" evidence="5">
    <location>
        <begin position="175"/>
        <end position="237"/>
    </location>
</feature>
<dbReference type="GO" id="GO:0012505">
    <property type="term" value="C:endomembrane system"/>
    <property type="evidence" value="ECO:0007669"/>
    <property type="project" value="TreeGrafter"/>
</dbReference>
<evidence type="ECO:0000256" key="1">
    <source>
        <dbReference type="ARBA" id="ARBA00009063"/>
    </source>
</evidence>
<dbReference type="GO" id="GO:0006906">
    <property type="term" value="P:vesicle fusion"/>
    <property type="evidence" value="ECO:0007669"/>
    <property type="project" value="TreeGrafter"/>
</dbReference>
<evidence type="ECO:0000256" key="4">
    <source>
        <dbReference type="SAM" id="Phobius"/>
    </source>
</evidence>
<evidence type="ECO:0000256" key="2">
    <source>
        <dbReference type="SAM" id="Coils"/>
    </source>
</evidence>
<comment type="similarity">
    <text evidence="1">Belongs to the syntaxin family.</text>
</comment>
<dbReference type="InterPro" id="IPR045242">
    <property type="entry name" value="Syntaxin"/>
</dbReference>
<gene>
    <name evidence="6" type="ORF">N0F65_001984</name>
</gene>
<dbReference type="CDD" id="cd15840">
    <property type="entry name" value="SNARE_Qa"/>
    <property type="match status" value="1"/>
</dbReference>
<dbReference type="SUPFAM" id="SSF47661">
    <property type="entry name" value="t-snare proteins"/>
    <property type="match status" value="1"/>
</dbReference>
<proteinExistence type="inferred from homology"/>
<dbReference type="PROSITE" id="PS50192">
    <property type="entry name" value="T_SNARE"/>
    <property type="match status" value="1"/>
</dbReference>
<reference evidence="6" key="1">
    <citation type="submission" date="2022-11" db="EMBL/GenBank/DDBJ databases">
        <authorList>
            <person name="Morgan W.R."/>
            <person name="Tartar A."/>
        </authorList>
    </citation>
    <scope>NUCLEOTIDE SEQUENCE</scope>
    <source>
        <strain evidence="6">ARSEF 373</strain>
    </source>
</reference>
<dbReference type="Gene3D" id="1.20.5.110">
    <property type="match status" value="1"/>
</dbReference>
<protein>
    <recommendedName>
        <fullName evidence="5">t-SNARE coiled-coil homology domain-containing protein</fullName>
    </recommendedName>
</protein>
<dbReference type="SMART" id="SM00397">
    <property type="entry name" value="t_SNARE"/>
    <property type="match status" value="1"/>
</dbReference>
<feature type="transmembrane region" description="Helical" evidence="4">
    <location>
        <begin position="254"/>
        <end position="272"/>
    </location>
</feature>
<evidence type="ECO:0000313" key="7">
    <source>
        <dbReference type="Proteomes" id="UP001146120"/>
    </source>
</evidence>
<dbReference type="AlphaFoldDB" id="A0AAV2YY92"/>
<dbReference type="Proteomes" id="UP001146120">
    <property type="component" value="Unassembled WGS sequence"/>
</dbReference>
<dbReference type="PANTHER" id="PTHR19957">
    <property type="entry name" value="SYNTAXIN"/>
    <property type="match status" value="1"/>
</dbReference>
<reference evidence="6" key="2">
    <citation type="journal article" date="2023" name="Microbiol Resour">
        <title>Decontamination and Annotation of the Draft Genome Sequence of the Oomycete Lagenidium giganteum ARSEF 373.</title>
        <authorList>
            <person name="Morgan W.R."/>
            <person name="Tartar A."/>
        </authorList>
    </citation>
    <scope>NUCLEOTIDE SEQUENCE</scope>
    <source>
        <strain evidence="6">ARSEF 373</strain>
    </source>
</reference>
<dbReference type="GO" id="GO:0031201">
    <property type="term" value="C:SNARE complex"/>
    <property type="evidence" value="ECO:0007669"/>
    <property type="project" value="TreeGrafter"/>
</dbReference>
<dbReference type="Gene3D" id="1.20.58.70">
    <property type="match status" value="1"/>
</dbReference>
<dbReference type="SMART" id="SM00503">
    <property type="entry name" value="SynN"/>
    <property type="match status" value="1"/>
</dbReference>
<evidence type="ECO:0000313" key="6">
    <source>
        <dbReference type="EMBL" id="DAZ99980.1"/>
    </source>
</evidence>
<dbReference type="PANTHER" id="PTHR19957:SF38">
    <property type="entry name" value="LD27581P"/>
    <property type="match status" value="1"/>
</dbReference>